<dbReference type="AlphaFoldDB" id="A0A7G9W5T9"/>
<keyword evidence="4" id="KW-0808">Transferase</keyword>
<dbReference type="InterPro" id="IPR011055">
    <property type="entry name" value="Dup_hybrid_motif"/>
</dbReference>
<evidence type="ECO:0000256" key="6">
    <source>
        <dbReference type="ARBA" id="ARBA00022777"/>
    </source>
</evidence>
<organism evidence="8 9">
    <name type="scientific">Alkalicella caledoniensis</name>
    <dbReference type="NCBI Taxonomy" id="2731377"/>
    <lineage>
        <taxon>Bacteria</taxon>
        <taxon>Bacillati</taxon>
        <taxon>Bacillota</taxon>
        <taxon>Clostridia</taxon>
        <taxon>Eubacteriales</taxon>
        <taxon>Proteinivoracaceae</taxon>
        <taxon>Alkalicella</taxon>
    </lineage>
</organism>
<dbReference type="SUPFAM" id="SSF51261">
    <property type="entry name" value="Duplicated hybrid motif"/>
    <property type="match status" value="1"/>
</dbReference>
<accession>A0A7G9W5T9</accession>
<dbReference type="PANTHER" id="PTHR45008:SF1">
    <property type="entry name" value="PTS SYSTEM GLUCOSE-SPECIFIC EIIA COMPONENT"/>
    <property type="match status" value="1"/>
</dbReference>
<dbReference type="Pfam" id="PF00358">
    <property type="entry name" value="PTS_EIIA_1"/>
    <property type="match status" value="1"/>
</dbReference>
<evidence type="ECO:0000313" key="8">
    <source>
        <dbReference type="EMBL" id="QNO14051.1"/>
    </source>
</evidence>
<evidence type="ECO:0000313" key="9">
    <source>
        <dbReference type="Proteomes" id="UP000516160"/>
    </source>
</evidence>
<name>A0A7G9W5T9_ALKCA</name>
<proteinExistence type="predicted"/>
<comment type="subcellular location">
    <subcellularLocation>
        <location evidence="1">Cytoplasm</location>
    </subcellularLocation>
</comment>
<protein>
    <submittedName>
        <fullName evidence="8">PTS glucose transporter subunit IIA</fullName>
    </submittedName>
</protein>
<dbReference type="PROSITE" id="PS00371">
    <property type="entry name" value="PTS_EIIA_TYPE_1_HIS"/>
    <property type="match status" value="1"/>
</dbReference>
<dbReference type="Gene3D" id="2.70.70.10">
    <property type="entry name" value="Glucose Permease (Domain IIA)"/>
    <property type="match status" value="1"/>
</dbReference>
<dbReference type="NCBIfam" id="TIGR00830">
    <property type="entry name" value="PTBA"/>
    <property type="match status" value="1"/>
</dbReference>
<dbReference type="EMBL" id="CP058559">
    <property type="protein sequence ID" value="QNO14051.1"/>
    <property type="molecule type" value="Genomic_DNA"/>
</dbReference>
<dbReference type="PROSITE" id="PS51093">
    <property type="entry name" value="PTS_EIIA_TYPE_1"/>
    <property type="match status" value="1"/>
</dbReference>
<sequence>MFKNLLAKKIEIKAPFSGTILEISEVSDPVFSGKVVGDGCAIIPTSNKLVAPADGKIIQISSSKHAIGMELEHGIELLMHVGIDTVELQGKGFTSFVKVGDHVKKGQELLEVDLEYLKSKGKILETPIIVTNMDKIKKIVSYTGEVKAGKTTIMKITLL</sequence>
<evidence type="ECO:0000256" key="1">
    <source>
        <dbReference type="ARBA" id="ARBA00004496"/>
    </source>
</evidence>
<evidence type="ECO:0000256" key="3">
    <source>
        <dbReference type="ARBA" id="ARBA00022597"/>
    </source>
</evidence>
<reference evidence="8 9" key="1">
    <citation type="submission" date="2020-07" db="EMBL/GenBank/DDBJ databases">
        <title>Alkalicella. sp. LB2 genome.</title>
        <authorList>
            <person name="Postec A."/>
            <person name="Quemeneur M."/>
        </authorList>
    </citation>
    <scope>NUCLEOTIDE SEQUENCE [LARGE SCALE GENOMIC DNA]</scope>
    <source>
        <strain evidence="8 9">LB2</strain>
    </source>
</reference>
<keyword evidence="5" id="KW-0598">Phosphotransferase system</keyword>
<dbReference type="Proteomes" id="UP000516160">
    <property type="component" value="Chromosome"/>
</dbReference>
<dbReference type="GO" id="GO:0009401">
    <property type="term" value="P:phosphoenolpyruvate-dependent sugar phosphotransferase system"/>
    <property type="evidence" value="ECO:0007669"/>
    <property type="project" value="UniProtKB-KW"/>
</dbReference>
<keyword evidence="2" id="KW-0813">Transport</keyword>
<dbReference type="KEGG" id="acae:HYG86_04310"/>
<dbReference type="RefSeq" id="WP_213167714.1">
    <property type="nucleotide sequence ID" value="NZ_CP058559.1"/>
</dbReference>
<evidence type="ECO:0000256" key="5">
    <source>
        <dbReference type="ARBA" id="ARBA00022683"/>
    </source>
</evidence>
<keyword evidence="3 8" id="KW-0762">Sugar transport</keyword>
<evidence type="ECO:0000259" key="7">
    <source>
        <dbReference type="PROSITE" id="PS51093"/>
    </source>
</evidence>
<keyword evidence="6" id="KW-0418">Kinase</keyword>
<gene>
    <name evidence="8" type="ORF">HYG86_04310</name>
</gene>
<dbReference type="FunFam" id="2.70.70.10:FF:000001">
    <property type="entry name" value="PTS system glucose-specific IIA component"/>
    <property type="match status" value="1"/>
</dbReference>
<feature type="domain" description="PTS EIIA type-1" evidence="7">
    <location>
        <begin position="28"/>
        <end position="132"/>
    </location>
</feature>
<dbReference type="GO" id="GO:0005737">
    <property type="term" value="C:cytoplasm"/>
    <property type="evidence" value="ECO:0007669"/>
    <property type="project" value="UniProtKB-SubCell"/>
</dbReference>
<keyword evidence="9" id="KW-1185">Reference proteome</keyword>
<dbReference type="PANTHER" id="PTHR45008">
    <property type="entry name" value="PTS SYSTEM GLUCOSE-SPECIFIC EIIA COMPONENT"/>
    <property type="match status" value="1"/>
</dbReference>
<evidence type="ECO:0000256" key="2">
    <source>
        <dbReference type="ARBA" id="ARBA00022448"/>
    </source>
</evidence>
<dbReference type="InterPro" id="IPR050890">
    <property type="entry name" value="PTS_EIIA_component"/>
</dbReference>
<dbReference type="GO" id="GO:0016301">
    <property type="term" value="F:kinase activity"/>
    <property type="evidence" value="ECO:0007669"/>
    <property type="project" value="UniProtKB-KW"/>
</dbReference>
<dbReference type="InterPro" id="IPR001127">
    <property type="entry name" value="PTS_EIIA_1_perm"/>
</dbReference>
<evidence type="ECO:0000256" key="4">
    <source>
        <dbReference type="ARBA" id="ARBA00022679"/>
    </source>
</evidence>